<evidence type="ECO:0000256" key="1">
    <source>
        <dbReference type="ARBA" id="ARBA00004651"/>
    </source>
</evidence>
<proteinExistence type="inferred from homology"/>
<protein>
    <submittedName>
        <fullName evidence="11">MDR family MFS transporter</fullName>
    </submittedName>
</protein>
<keyword evidence="4" id="KW-1003">Cell membrane</keyword>
<feature type="transmembrane region" description="Helical" evidence="9">
    <location>
        <begin position="159"/>
        <end position="177"/>
    </location>
</feature>
<dbReference type="PRINTS" id="PR01036">
    <property type="entry name" value="TCRTETB"/>
</dbReference>
<dbReference type="InterPro" id="IPR011701">
    <property type="entry name" value="MFS"/>
</dbReference>
<dbReference type="PROSITE" id="PS50850">
    <property type="entry name" value="MFS"/>
    <property type="match status" value="1"/>
</dbReference>
<feature type="domain" description="Major facilitator superfamily (MFS) profile" evidence="10">
    <location>
        <begin position="31"/>
        <end position="485"/>
    </location>
</feature>
<dbReference type="InterPro" id="IPR004638">
    <property type="entry name" value="EmrB-like"/>
</dbReference>
<dbReference type="NCBIfam" id="TIGR00711">
    <property type="entry name" value="efflux_EmrB"/>
    <property type="match status" value="1"/>
</dbReference>
<evidence type="ECO:0000256" key="7">
    <source>
        <dbReference type="ARBA" id="ARBA00023136"/>
    </source>
</evidence>
<feature type="transmembrane region" description="Helical" evidence="9">
    <location>
        <begin position="214"/>
        <end position="234"/>
    </location>
</feature>
<dbReference type="Proteomes" id="UP001597351">
    <property type="component" value="Unassembled WGS sequence"/>
</dbReference>
<evidence type="ECO:0000256" key="4">
    <source>
        <dbReference type="ARBA" id="ARBA00022475"/>
    </source>
</evidence>
<evidence type="ECO:0000313" key="11">
    <source>
        <dbReference type="EMBL" id="MFD1945218.1"/>
    </source>
</evidence>
<reference evidence="12" key="1">
    <citation type="journal article" date="2019" name="Int. J. Syst. Evol. Microbiol.">
        <title>The Global Catalogue of Microorganisms (GCM) 10K type strain sequencing project: providing services to taxonomists for standard genome sequencing and annotation.</title>
        <authorList>
            <consortium name="The Broad Institute Genomics Platform"/>
            <consortium name="The Broad Institute Genome Sequencing Center for Infectious Disease"/>
            <person name="Wu L."/>
            <person name="Ma J."/>
        </authorList>
    </citation>
    <scope>NUCLEOTIDE SEQUENCE [LARGE SCALE GENOMIC DNA]</scope>
    <source>
        <strain evidence="12">CGMCC 1.12477</strain>
    </source>
</reference>
<evidence type="ECO:0000256" key="6">
    <source>
        <dbReference type="ARBA" id="ARBA00022989"/>
    </source>
</evidence>
<evidence type="ECO:0000256" key="9">
    <source>
        <dbReference type="SAM" id="Phobius"/>
    </source>
</evidence>
<feature type="transmembrane region" description="Helical" evidence="9">
    <location>
        <begin position="127"/>
        <end position="147"/>
    </location>
</feature>
<evidence type="ECO:0000256" key="3">
    <source>
        <dbReference type="ARBA" id="ARBA00022448"/>
    </source>
</evidence>
<gene>
    <name evidence="11" type="ORF">ACFSDE_00295</name>
</gene>
<feature type="transmembrane region" description="Helical" evidence="9">
    <location>
        <begin position="101"/>
        <end position="121"/>
    </location>
</feature>
<keyword evidence="7 9" id="KW-0472">Membrane</keyword>
<comment type="caution">
    <text evidence="11">The sequence shown here is derived from an EMBL/GenBank/DDBJ whole genome shotgun (WGS) entry which is preliminary data.</text>
</comment>
<accession>A0ABW4TIM6</accession>
<evidence type="ECO:0000256" key="8">
    <source>
        <dbReference type="SAM" id="MobiDB-lite"/>
    </source>
</evidence>
<dbReference type="Pfam" id="PF07690">
    <property type="entry name" value="MFS_1"/>
    <property type="match status" value="1"/>
</dbReference>
<keyword evidence="3" id="KW-0813">Transport</keyword>
<dbReference type="SUPFAM" id="SSF103473">
    <property type="entry name" value="MFS general substrate transporter"/>
    <property type="match status" value="1"/>
</dbReference>
<feature type="region of interest" description="Disordered" evidence="8">
    <location>
        <begin position="1"/>
        <end position="22"/>
    </location>
</feature>
<feature type="transmembrane region" description="Helical" evidence="9">
    <location>
        <begin position="183"/>
        <end position="202"/>
    </location>
</feature>
<evidence type="ECO:0000256" key="5">
    <source>
        <dbReference type="ARBA" id="ARBA00022692"/>
    </source>
</evidence>
<feature type="transmembrane region" description="Helical" evidence="9">
    <location>
        <begin position="353"/>
        <end position="371"/>
    </location>
</feature>
<evidence type="ECO:0000313" key="12">
    <source>
        <dbReference type="Proteomes" id="UP001597351"/>
    </source>
</evidence>
<comment type="subcellular location">
    <subcellularLocation>
        <location evidence="1">Cell membrane</location>
        <topology evidence="1">Multi-pass membrane protein</topology>
    </subcellularLocation>
</comment>
<keyword evidence="5 9" id="KW-0812">Transmembrane</keyword>
<dbReference type="Gene3D" id="1.20.1720.10">
    <property type="entry name" value="Multidrug resistance protein D"/>
    <property type="match status" value="1"/>
</dbReference>
<comment type="similarity">
    <text evidence="2">Belongs to the major facilitator superfamily. EmrB family.</text>
</comment>
<evidence type="ECO:0000256" key="2">
    <source>
        <dbReference type="ARBA" id="ARBA00008537"/>
    </source>
</evidence>
<feature type="transmembrane region" description="Helical" evidence="9">
    <location>
        <begin position="31"/>
        <end position="49"/>
    </location>
</feature>
<dbReference type="CDD" id="cd17503">
    <property type="entry name" value="MFS_LmrB_MDR_like"/>
    <property type="match status" value="1"/>
</dbReference>
<feature type="transmembrane region" description="Helical" evidence="9">
    <location>
        <begin position="246"/>
        <end position="265"/>
    </location>
</feature>
<organism evidence="11 12">
    <name type="scientific">Nocardioides aestuarii</name>
    <dbReference type="NCBI Taxonomy" id="252231"/>
    <lineage>
        <taxon>Bacteria</taxon>
        <taxon>Bacillati</taxon>
        <taxon>Actinomycetota</taxon>
        <taxon>Actinomycetes</taxon>
        <taxon>Propionibacteriales</taxon>
        <taxon>Nocardioidaceae</taxon>
        <taxon>Nocardioides</taxon>
    </lineage>
</organism>
<feature type="transmembrane region" description="Helical" evidence="9">
    <location>
        <begin position="377"/>
        <end position="403"/>
    </location>
</feature>
<dbReference type="InterPro" id="IPR036259">
    <property type="entry name" value="MFS_trans_sf"/>
</dbReference>
<keyword evidence="12" id="KW-1185">Reference proteome</keyword>
<feature type="transmembrane region" description="Helical" evidence="9">
    <location>
        <begin position="69"/>
        <end position="89"/>
    </location>
</feature>
<dbReference type="InterPro" id="IPR020846">
    <property type="entry name" value="MFS_dom"/>
</dbReference>
<dbReference type="RefSeq" id="WP_343915890.1">
    <property type="nucleotide sequence ID" value="NZ_BAAAJT010000002.1"/>
</dbReference>
<dbReference type="Gene3D" id="1.20.1250.20">
    <property type="entry name" value="MFS general substrate transporter like domains"/>
    <property type="match status" value="1"/>
</dbReference>
<dbReference type="EMBL" id="JBHUGD010000001">
    <property type="protein sequence ID" value="MFD1945218.1"/>
    <property type="molecule type" value="Genomic_DNA"/>
</dbReference>
<name>A0ABW4TIM6_9ACTN</name>
<feature type="transmembrane region" description="Helical" evidence="9">
    <location>
        <begin position="286"/>
        <end position="312"/>
    </location>
</feature>
<evidence type="ECO:0000259" key="10">
    <source>
        <dbReference type="PROSITE" id="PS50850"/>
    </source>
</evidence>
<sequence length="503" mass="52530">MTTTTHEGAPVPEQSPTPAVERELPTSPYAVLRWLVLATFVVILNETIMVNAIPRLMVELDVTARSAQWLSTAFMLTMAVVIPVTGWFLQRVTTRQAFTTAMTVFLAGTLLSALAPTFWVLVVGRVVQASGTAVMLPLLMTTLMTIVPVHDRGRVMGNVSLAISVAPALGPAVSGVVLQFASWRWLFGLVLPIAAVVTWLALRRLTDVGETREARLDVPSVILAALGFGTLVFGLSRIGSEASSGLPAPALVVAGLAVVGLFVWRQRALQRRDMPLLDLRVLAHRTYAVGVVVQSVSFLAMMGAMILLPLYLQELRGLSPLQTGLLVAPGGIAMGLLGPRVGKAFDRIGARPLVVPGAVGVVAGLALLSRVGLETPYAYVLGAHVLLMVSLAALFTPVFTLSLGALPGHLYSHGSSLLGTSQQVSAAIGTAVSVTVLSWRSTSLAEAGAGPAEAFVGGVEWAFGAAAIIGVAVVGLVLLLPPRLEGEGPESDHDALPEGAAAV</sequence>
<keyword evidence="6 9" id="KW-1133">Transmembrane helix</keyword>
<dbReference type="PANTHER" id="PTHR42718:SF9">
    <property type="entry name" value="MAJOR FACILITATOR SUPERFAMILY MULTIDRUG TRANSPORTER MFSC"/>
    <property type="match status" value="1"/>
</dbReference>
<dbReference type="PANTHER" id="PTHR42718">
    <property type="entry name" value="MAJOR FACILITATOR SUPERFAMILY MULTIDRUG TRANSPORTER MFSC"/>
    <property type="match status" value="1"/>
</dbReference>
<feature type="transmembrane region" description="Helical" evidence="9">
    <location>
        <begin position="461"/>
        <end position="480"/>
    </location>
</feature>